<sequence>MYLDTVALIAATNSSQLERQQKVDFQTLTFNCAFSMNNRLANAAWLHIRDEPMCDGASKESTFECCDEPKADKRIDYWTVVMGDERRRQDQCATLSRLISARKQPTASTCDR</sequence>
<dbReference type="AlphaFoldDB" id="A0A0M3HIA2"/>
<name>A0A0M3HIA2_ASCLU</name>
<organism evidence="1 2">
    <name type="scientific">Ascaris lumbricoides</name>
    <name type="common">Giant roundworm</name>
    <dbReference type="NCBI Taxonomy" id="6252"/>
    <lineage>
        <taxon>Eukaryota</taxon>
        <taxon>Metazoa</taxon>
        <taxon>Ecdysozoa</taxon>
        <taxon>Nematoda</taxon>
        <taxon>Chromadorea</taxon>
        <taxon>Rhabditida</taxon>
        <taxon>Spirurina</taxon>
        <taxon>Ascaridomorpha</taxon>
        <taxon>Ascaridoidea</taxon>
        <taxon>Ascarididae</taxon>
        <taxon>Ascaris</taxon>
    </lineage>
</organism>
<keyword evidence="1" id="KW-1185">Reference proteome</keyword>
<evidence type="ECO:0000313" key="1">
    <source>
        <dbReference type="Proteomes" id="UP000036681"/>
    </source>
</evidence>
<reference evidence="2" key="1">
    <citation type="submission" date="2017-02" db="UniProtKB">
        <authorList>
            <consortium name="WormBaseParasite"/>
        </authorList>
    </citation>
    <scope>IDENTIFICATION</scope>
</reference>
<dbReference type="Proteomes" id="UP000036681">
    <property type="component" value="Unplaced"/>
</dbReference>
<evidence type="ECO:0000313" key="2">
    <source>
        <dbReference type="WBParaSite" id="ALUE_0000124701-mRNA-1"/>
    </source>
</evidence>
<accession>A0A0M3HIA2</accession>
<proteinExistence type="predicted"/>
<protein>
    <submittedName>
        <fullName evidence="2">Uncharacterized protein</fullName>
    </submittedName>
</protein>
<dbReference type="WBParaSite" id="ALUE_0000124701-mRNA-1">
    <property type="protein sequence ID" value="ALUE_0000124701-mRNA-1"/>
    <property type="gene ID" value="ALUE_0000124701"/>
</dbReference>